<reference evidence="4" key="3">
    <citation type="submission" date="2025-08" db="UniProtKB">
        <authorList>
            <consortium name="Ensembl"/>
        </authorList>
    </citation>
    <scope>IDENTIFICATION</scope>
    <source>
        <strain evidence="4">HNI</strain>
    </source>
</reference>
<dbReference type="Pfam" id="PF02137">
    <property type="entry name" value="A_deamin"/>
    <property type="match status" value="1"/>
</dbReference>
<evidence type="ECO:0000259" key="2">
    <source>
        <dbReference type="PROSITE" id="PS50137"/>
    </source>
</evidence>
<dbReference type="PROSITE" id="PS50141">
    <property type="entry name" value="A_DEAMIN_EDITASE"/>
    <property type="match status" value="1"/>
</dbReference>
<reference key="1">
    <citation type="journal article" date="2007" name="Nature">
        <title>The medaka draft genome and insights into vertebrate genome evolution.</title>
        <authorList>
            <person name="Kasahara M."/>
            <person name="Naruse K."/>
            <person name="Sasaki S."/>
            <person name="Nakatani Y."/>
            <person name="Qu W."/>
            <person name="Ahsan B."/>
            <person name="Yamada T."/>
            <person name="Nagayasu Y."/>
            <person name="Doi K."/>
            <person name="Kasai Y."/>
            <person name="Jindo T."/>
            <person name="Kobayashi D."/>
            <person name="Shimada A."/>
            <person name="Toyoda A."/>
            <person name="Kuroki Y."/>
            <person name="Fujiyama A."/>
            <person name="Sasaki T."/>
            <person name="Shimizu A."/>
            <person name="Asakawa S."/>
            <person name="Shimizu N."/>
            <person name="Hashimoto S."/>
            <person name="Yang J."/>
            <person name="Lee Y."/>
            <person name="Matsushima K."/>
            <person name="Sugano S."/>
            <person name="Sakaizumi M."/>
            <person name="Narita T."/>
            <person name="Ohishi K."/>
            <person name="Haga S."/>
            <person name="Ohta F."/>
            <person name="Nomoto H."/>
            <person name="Nogata K."/>
            <person name="Morishita T."/>
            <person name="Endo T."/>
            <person name="Shin-I T."/>
            <person name="Takeda H."/>
            <person name="Morishita S."/>
            <person name="Kohara Y."/>
        </authorList>
    </citation>
    <scope>NUCLEOTIDE SEQUENCE [LARGE SCALE GENOMIC DNA]</scope>
    <source>
        <strain>Hd-rR</strain>
    </source>
</reference>
<dbReference type="Pfam" id="PF00035">
    <property type="entry name" value="dsrm"/>
    <property type="match status" value="2"/>
</dbReference>
<dbReference type="SMART" id="SM00358">
    <property type="entry name" value="DSRM"/>
    <property type="match status" value="2"/>
</dbReference>
<dbReference type="GO" id="GO:0003723">
    <property type="term" value="F:RNA binding"/>
    <property type="evidence" value="ECO:0007669"/>
    <property type="project" value="UniProtKB-UniRule"/>
</dbReference>
<reference evidence="4" key="4">
    <citation type="submission" date="2025-09" db="UniProtKB">
        <authorList>
            <consortium name="Ensembl"/>
        </authorList>
    </citation>
    <scope>IDENTIFICATION</scope>
    <source>
        <strain evidence="4">HNI</strain>
    </source>
</reference>
<dbReference type="Ensembl" id="ENSORLT00020028768.1">
    <property type="protein sequence ID" value="ENSORLP00020019613.1"/>
    <property type="gene ID" value="ENSORLG00020020708.1"/>
</dbReference>
<dbReference type="Proteomes" id="UP000265180">
    <property type="component" value="Chromosome 17"/>
</dbReference>
<organism evidence="4 5">
    <name type="scientific">Oryzias latipes</name>
    <name type="common">Japanese rice fish</name>
    <name type="synonym">Japanese killifish</name>
    <dbReference type="NCBI Taxonomy" id="8090"/>
    <lineage>
        <taxon>Eukaryota</taxon>
        <taxon>Metazoa</taxon>
        <taxon>Chordata</taxon>
        <taxon>Craniata</taxon>
        <taxon>Vertebrata</taxon>
        <taxon>Euteleostomi</taxon>
        <taxon>Actinopterygii</taxon>
        <taxon>Neopterygii</taxon>
        <taxon>Teleostei</taxon>
        <taxon>Neoteleostei</taxon>
        <taxon>Acanthomorphata</taxon>
        <taxon>Ovalentaria</taxon>
        <taxon>Atherinomorphae</taxon>
        <taxon>Beloniformes</taxon>
        <taxon>Adrianichthyidae</taxon>
        <taxon>Oryziinae</taxon>
        <taxon>Oryzias</taxon>
    </lineage>
</organism>
<sequence length="695" mass="77594">FRLCRGSVMGVTGVVKKHTSKIKQRRLKSARLLCDSNTDVFLAHSGLFSTGTSVEVKENQDEKHQRDHDTLRKHCPSRKQSVLFGKDHHQSYLACKRSAWAVTQKNALVHLNELKPGLRYEIMSKSGPLHAPVFSVGVEVNGFQFEGFGSTKKQAKMRAAELALQSFIQFPNASQAHAVMGNFTNVNVDFAADKLSLSDTFLTEFEPSPFETCDLLHWNTKKEILNSICNYRQLIRFTLDLNSSANPKGQSFSTLLLQHLSPVALLSVLRPELRYICLTETVHGRPKRNFIMVLRLEGQLFEGYCSSKRLAKERAAAAALDSLYRITAPRRSHQPPRPGPLFAESVYHLVRDKYAQLTESSSHGRPKVLAGVVMSRGFDISSARVVSLATGTKCLDLEDESDNGRILRDCHAEVISRRALVRFLYAQLELLLWKEDLKQSIFVRNTDNTFRLQEGILFHMYVSSSPCGDARLNCPYETTAAYSSRRFRFHLRVKASGGEGTLPVSARRSSQTRDFVLPGKDLLTMSCTDKLAKWCIVGMQGALLSHLVEPIYLHSLTVGTLSHTGHLARGMARRLTPVKHLPLPYRRQQLLSRNVRPAGKAPSISLNWSCGDRGLEEVSTSSGRKTDSGTPSRLCRHSLFTLSGLQASTESFSASKMSAEQYQRALRRFGSALKAGGLGAWYRKPLKSGHFSVTV</sequence>
<evidence type="ECO:0000313" key="4">
    <source>
        <dbReference type="Ensembl" id="ENSORLP00020019613.1"/>
    </source>
</evidence>
<keyword evidence="1" id="KW-0694">RNA-binding</keyword>
<evidence type="ECO:0000256" key="1">
    <source>
        <dbReference type="PROSITE-ProRule" id="PRU00266"/>
    </source>
</evidence>
<dbReference type="PROSITE" id="PS50137">
    <property type="entry name" value="DS_RBD"/>
    <property type="match status" value="2"/>
</dbReference>
<feature type="domain" description="A to I editase" evidence="3">
    <location>
        <begin position="387"/>
        <end position="691"/>
    </location>
</feature>
<dbReference type="InterPro" id="IPR014720">
    <property type="entry name" value="dsRBD_dom"/>
</dbReference>
<dbReference type="GO" id="GO:0004000">
    <property type="term" value="F:adenosine deaminase activity"/>
    <property type="evidence" value="ECO:0007669"/>
    <property type="project" value="InterPro"/>
</dbReference>
<protein>
    <submittedName>
        <fullName evidence="4">Adenosine deaminase RNA specific B2 (inactive)</fullName>
    </submittedName>
</protein>
<dbReference type="SMART" id="SM00552">
    <property type="entry name" value="ADEAMc"/>
    <property type="match status" value="1"/>
</dbReference>
<reference evidence="4 5" key="2">
    <citation type="submission" date="2017-04" db="EMBL/GenBank/DDBJ databases">
        <title>CpG methylation of centromeres and impact of large insertions on vertebrate speciation.</title>
        <authorList>
            <person name="Ichikawa K."/>
            <person name="Yoshimura J."/>
            <person name="Morishita S."/>
        </authorList>
    </citation>
    <scope>NUCLEOTIDE SEQUENCE</scope>
    <source>
        <strain evidence="4 5">HNI</strain>
    </source>
</reference>
<dbReference type="SUPFAM" id="SSF54768">
    <property type="entry name" value="dsRNA-binding domain-like"/>
    <property type="match status" value="2"/>
</dbReference>
<accession>A0A3P9LG94</accession>
<dbReference type="GO" id="GO:0006396">
    <property type="term" value="P:RNA processing"/>
    <property type="evidence" value="ECO:0007669"/>
    <property type="project" value="InterPro"/>
</dbReference>
<dbReference type="InterPro" id="IPR002466">
    <property type="entry name" value="A_deamin"/>
</dbReference>
<dbReference type="Gene3D" id="3.30.160.20">
    <property type="match status" value="2"/>
</dbReference>
<dbReference type="PANTHER" id="PTHR10910:SF17">
    <property type="entry name" value="DOUBLE-STRANDED RNA-SPECIFIC EDITASE B2"/>
    <property type="match status" value="1"/>
</dbReference>
<evidence type="ECO:0000259" key="3">
    <source>
        <dbReference type="PROSITE" id="PS50141"/>
    </source>
</evidence>
<dbReference type="PANTHER" id="PTHR10910">
    <property type="entry name" value="EUKARYOTE SPECIFIC DSRNA BINDING PROTEIN"/>
    <property type="match status" value="1"/>
</dbReference>
<dbReference type="FunFam" id="3.30.160.20:FF:000009">
    <property type="entry name" value="Adenosine deaminase RNA-specific B2 (inactive)"/>
    <property type="match status" value="1"/>
</dbReference>
<feature type="domain" description="DRBM" evidence="2">
    <location>
        <begin position="103"/>
        <end position="169"/>
    </location>
</feature>
<name>A0A3P9LG94_ORYLA</name>
<dbReference type="AlphaFoldDB" id="A0A3P9LG94"/>
<proteinExistence type="predicted"/>
<evidence type="ECO:0000313" key="5">
    <source>
        <dbReference type="Proteomes" id="UP000265180"/>
    </source>
</evidence>
<feature type="domain" description="DRBM" evidence="2">
    <location>
        <begin position="287"/>
        <end position="325"/>
    </location>
</feature>